<name>A0ACB8S725_9AGAM</name>
<evidence type="ECO:0000313" key="1">
    <source>
        <dbReference type="EMBL" id="KAI0051952.1"/>
    </source>
</evidence>
<dbReference type="EMBL" id="MU275848">
    <property type="protein sequence ID" value="KAI0051952.1"/>
    <property type="molecule type" value="Genomic_DNA"/>
</dbReference>
<gene>
    <name evidence="1" type="ORF">FA95DRAFT_1463766</name>
</gene>
<organism evidence="1 2">
    <name type="scientific">Auriscalpium vulgare</name>
    <dbReference type="NCBI Taxonomy" id="40419"/>
    <lineage>
        <taxon>Eukaryota</taxon>
        <taxon>Fungi</taxon>
        <taxon>Dikarya</taxon>
        <taxon>Basidiomycota</taxon>
        <taxon>Agaricomycotina</taxon>
        <taxon>Agaricomycetes</taxon>
        <taxon>Russulales</taxon>
        <taxon>Auriscalpiaceae</taxon>
        <taxon>Auriscalpium</taxon>
    </lineage>
</organism>
<reference evidence="1" key="2">
    <citation type="journal article" date="2022" name="New Phytol.">
        <title>Evolutionary transition to the ectomycorrhizal habit in the genomes of a hyperdiverse lineage of mushroom-forming fungi.</title>
        <authorList>
            <person name="Looney B."/>
            <person name="Miyauchi S."/>
            <person name="Morin E."/>
            <person name="Drula E."/>
            <person name="Courty P.E."/>
            <person name="Kohler A."/>
            <person name="Kuo A."/>
            <person name="LaButti K."/>
            <person name="Pangilinan J."/>
            <person name="Lipzen A."/>
            <person name="Riley R."/>
            <person name="Andreopoulos W."/>
            <person name="He G."/>
            <person name="Johnson J."/>
            <person name="Nolan M."/>
            <person name="Tritt A."/>
            <person name="Barry K.W."/>
            <person name="Grigoriev I.V."/>
            <person name="Nagy L.G."/>
            <person name="Hibbett D."/>
            <person name="Henrissat B."/>
            <person name="Matheny P.B."/>
            <person name="Labbe J."/>
            <person name="Martin F.M."/>
        </authorList>
    </citation>
    <scope>NUCLEOTIDE SEQUENCE</scope>
    <source>
        <strain evidence="1">FP105234-sp</strain>
    </source>
</reference>
<comment type="caution">
    <text evidence="1">The sequence shown here is derived from an EMBL/GenBank/DDBJ whole genome shotgun (WGS) entry which is preliminary data.</text>
</comment>
<accession>A0ACB8S725</accession>
<feature type="non-terminal residue" evidence="1">
    <location>
        <position position="1"/>
    </location>
</feature>
<proteinExistence type="predicted"/>
<sequence>SRALTGFSIPGCVDKLIINLFADDTLLFLSKTDRYRDVMEILSKWCAASGAKFNIAKTEIIPIGTKAHRDNVVNTRKLSPSDRRIRSDTVIATDGQSSRYLGTWVGNGVDNLIPWGPVLDKVSARLKLWKQSYPSINARAAVVQMFAGGCTQFLTQAQGMPPPIEKALIKLIRDFVWSEDAKRVPIDLTHLYRPRAEGGIALLDIHARNDAIELMWLKRYLDLSDSRPTWAYATDVLIRKTLPDVHSIARLNTFLQRWSPPLRGRKGSTRLPIYLSRMLTVAKTHHTDFTALKLTGSLKRQLPAWFH</sequence>
<reference evidence="1" key="1">
    <citation type="submission" date="2021-02" db="EMBL/GenBank/DDBJ databases">
        <authorList>
            <consortium name="DOE Joint Genome Institute"/>
            <person name="Ahrendt S."/>
            <person name="Looney B.P."/>
            <person name="Miyauchi S."/>
            <person name="Morin E."/>
            <person name="Drula E."/>
            <person name="Courty P.E."/>
            <person name="Chicoki N."/>
            <person name="Fauchery L."/>
            <person name="Kohler A."/>
            <person name="Kuo A."/>
            <person name="Labutti K."/>
            <person name="Pangilinan J."/>
            <person name="Lipzen A."/>
            <person name="Riley R."/>
            <person name="Andreopoulos W."/>
            <person name="He G."/>
            <person name="Johnson J."/>
            <person name="Barry K.W."/>
            <person name="Grigoriev I.V."/>
            <person name="Nagy L."/>
            <person name="Hibbett D."/>
            <person name="Henrissat B."/>
            <person name="Matheny P.B."/>
            <person name="Labbe J."/>
            <person name="Martin F."/>
        </authorList>
    </citation>
    <scope>NUCLEOTIDE SEQUENCE</scope>
    <source>
        <strain evidence="1">FP105234-sp</strain>
    </source>
</reference>
<keyword evidence="2" id="KW-1185">Reference proteome</keyword>
<dbReference type="Proteomes" id="UP000814033">
    <property type="component" value="Unassembled WGS sequence"/>
</dbReference>
<evidence type="ECO:0000313" key="2">
    <source>
        <dbReference type="Proteomes" id="UP000814033"/>
    </source>
</evidence>
<feature type="non-terminal residue" evidence="1">
    <location>
        <position position="307"/>
    </location>
</feature>
<protein>
    <submittedName>
        <fullName evidence="1">Uncharacterized protein</fullName>
    </submittedName>
</protein>